<dbReference type="STRING" id="400682.A0A1X7UH88"/>
<evidence type="ECO:0000256" key="1">
    <source>
        <dbReference type="ARBA" id="ARBA00004135"/>
    </source>
</evidence>
<feature type="region of interest" description="Disordered" evidence="14">
    <location>
        <begin position="375"/>
        <end position="395"/>
    </location>
</feature>
<dbReference type="EnsemblMetazoa" id="XM_011406695.2">
    <property type="protein sequence ID" value="XP_011404997.2"/>
    <property type="gene ID" value="LOC105313347"/>
</dbReference>
<evidence type="ECO:0000256" key="9">
    <source>
        <dbReference type="ARBA" id="ARBA00024991"/>
    </source>
</evidence>
<dbReference type="EnsemblMetazoa" id="Aqu2.1.27329_001">
    <property type="protein sequence ID" value="Aqu2.1.27329_001"/>
    <property type="gene ID" value="Aqu2.1.27329"/>
</dbReference>
<dbReference type="EnsemblMetazoa" id="XM_019998487.1">
    <property type="protein sequence ID" value="XP_019854046.1"/>
    <property type="gene ID" value="LOC105313347"/>
</dbReference>
<evidence type="ECO:0000256" key="3">
    <source>
        <dbReference type="ARBA" id="ARBA00004642"/>
    </source>
</evidence>
<dbReference type="InterPro" id="IPR013783">
    <property type="entry name" value="Ig-like_fold"/>
</dbReference>
<reference evidence="18" key="1">
    <citation type="journal article" date="2010" name="Nature">
        <title>The Amphimedon queenslandica genome and the evolution of animal complexity.</title>
        <authorList>
            <person name="Srivastava M."/>
            <person name="Simakov O."/>
            <person name="Chapman J."/>
            <person name="Fahey B."/>
            <person name="Gauthier M.E."/>
            <person name="Mitros T."/>
            <person name="Richards G.S."/>
            <person name="Conaco C."/>
            <person name="Dacre M."/>
            <person name="Hellsten U."/>
            <person name="Larroux C."/>
            <person name="Putnam N.H."/>
            <person name="Stanke M."/>
            <person name="Adamska M."/>
            <person name="Darling A."/>
            <person name="Degnan S.M."/>
            <person name="Oakley T.H."/>
            <person name="Plachetzki D.C."/>
            <person name="Zhai Y."/>
            <person name="Adamski M."/>
            <person name="Calcino A."/>
            <person name="Cummins S.F."/>
            <person name="Goodstein D.M."/>
            <person name="Harris C."/>
            <person name="Jackson D.J."/>
            <person name="Leys S.P."/>
            <person name="Shu S."/>
            <person name="Woodcroft B.J."/>
            <person name="Vervoort M."/>
            <person name="Kosik K.S."/>
            <person name="Manning G."/>
            <person name="Degnan B.M."/>
            <person name="Rokhsar D.S."/>
        </authorList>
    </citation>
    <scope>NUCLEOTIDE SEQUENCE [LARGE SCALE GENOMIC DNA]</scope>
</reference>
<comment type="function">
    <text evidence="8">The dystroglycan complex is involved in a number of processes including laminin and basement membrane assembly, sarcolemmal stability, cell survival, peripheral nerve myelination, nodal structure, cell migration, and epithelial polarization.</text>
</comment>
<dbReference type="GO" id="GO:0045211">
    <property type="term" value="C:postsynaptic membrane"/>
    <property type="evidence" value="ECO:0007669"/>
    <property type="project" value="UniProtKB-SubCell"/>
</dbReference>
<evidence type="ECO:0000256" key="5">
    <source>
        <dbReference type="ARBA" id="ARBA00023018"/>
    </source>
</evidence>
<feature type="transmembrane region" description="Helical" evidence="15">
    <location>
        <begin position="78"/>
        <end position="96"/>
    </location>
</feature>
<keyword evidence="15" id="KW-0472">Membrane</keyword>
<feature type="domain" description="Dystroglycan-type cadherin-like" evidence="16">
    <location>
        <begin position="1202"/>
        <end position="1301"/>
    </location>
</feature>
<dbReference type="GO" id="GO:0016011">
    <property type="term" value="C:dystroglycan complex"/>
    <property type="evidence" value="ECO:0007669"/>
    <property type="project" value="TreeGrafter"/>
</dbReference>
<evidence type="ECO:0000313" key="17">
    <source>
        <dbReference type="EnsemblMetazoa" id="Aqu2.1.27329_001"/>
    </source>
</evidence>
<comment type="subcellular location">
    <subcellularLocation>
        <location evidence="1">Cell membrane</location>
        <location evidence="1">Sarcolemma</location>
    </subcellularLocation>
    <subcellularLocation>
        <location evidence="3">Nucleus</location>
        <location evidence="3">Nucleoplasm</location>
    </subcellularLocation>
    <subcellularLocation>
        <location evidence="13">Postsynaptic cell membrane</location>
    </subcellularLocation>
    <subcellularLocation>
        <location evidence="2">Secreted</location>
        <location evidence="2">Extracellular space</location>
    </subcellularLocation>
</comment>
<dbReference type="SUPFAM" id="SSF49313">
    <property type="entry name" value="Cadherin-like"/>
    <property type="match status" value="2"/>
</dbReference>
<protein>
    <recommendedName>
        <fullName evidence="10">Dystroglycan 1</fullName>
    </recommendedName>
    <alternativeName>
        <fullName evidence="12">Dystroglycan</fullName>
    </alternativeName>
    <alternativeName>
        <fullName evidence="11">Dystrophin-associated glycoprotein 1</fullName>
    </alternativeName>
</protein>
<evidence type="ECO:0000256" key="11">
    <source>
        <dbReference type="ARBA" id="ARBA00030092"/>
    </source>
</evidence>
<dbReference type="GO" id="GO:0043236">
    <property type="term" value="F:laminin binding"/>
    <property type="evidence" value="ECO:0007669"/>
    <property type="project" value="TreeGrafter"/>
</dbReference>
<evidence type="ECO:0000256" key="10">
    <source>
        <dbReference type="ARBA" id="ARBA00026224"/>
    </source>
</evidence>
<dbReference type="GO" id="GO:0005576">
    <property type="term" value="C:extracellular region"/>
    <property type="evidence" value="ECO:0007669"/>
    <property type="project" value="UniProtKB-SubCell"/>
</dbReference>
<proteinExistence type="predicted"/>
<keyword evidence="7" id="KW-0628">Postsynaptic cell membrane</keyword>
<evidence type="ECO:0000256" key="6">
    <source>
        <dbReference type="ARBA" id="ARBA00023242"/>
    </source>
</evidence>
<dbReference type="KEGG" id="aqu:105313347"/>
<dbReference type="OrthoDB" id="5990676at2759"/>
<keyword evidence="15" id="KW-1133">Transmembrane helix</keyword>
<sequence>MSSSSLSSASTEYCSTSNDWNRQYAAETAGEIQTSPVTLGASDTQSVMKSNSTPRPSNRHSKQCSTTHSYSYHRPLHFYYLSACLLLTVLLLATPLQATDSDKIDAILLSIPTQRKIPDTTATIGKIFIFEIPRGAYNGNISDIKVSRQNQQSLPPWLSFDSLTRTFYGIPLQEDIDTVYISVNVYLDEDDWVTSQEIFSIEVLPTTTLSSSSLQAMDESNIANIEAFRNEVPWTSFCSEGFSLYPLQCPSGSSTVQASVHINCDIISTSPTERISIILSVSQLLAVCPLQLTLYAENDNAMAFIIAEDRVGNPMANTITLSLLIHCDGSNLYPIIIQDAVQLLEGILNATILNNTLALQAWSITSSNANYHDAVSPRRVRRQVPPDDPTTSSDEFMTESIPFLTSSIVPFPSRVTSLPILIVTSEIATSDDSPSLSIIESSSPDLFISPTTTVLHSSSSLISDDFPSLSIIESSSPDLFISPTTTVLHSSSSLISDDFPSLSIIESSSPDLFISPTTTVLHSSSSLISDDFPSLSIIESSSPDLFISPTTTVLHSSSSLISDEFSSLMMNMSSYSDFISSSSIIDPIMTTSSDFPFPSSTSLGEISMTDPLPSSAEPTLSIPTEILSSSSDFIMSSFTEITASTFIFDSPTSSLLEPTSVVSSSIITSSSDFYLSSSQLLSSSMDSFSTSIFESPTPSILLPETSSSMIFEYPTPSILLPETSSSMIFEYPTPSILLPETSSSMPFESPTPSILLPETSSSMIFEYSTPSILLPETSSSMPFESPTPSILLPETSSSMIFESPTLSSLLPETSSVSFILESVSELFESPSPTLFPDSSSSEIIFETPISSSSGTFESPTPSFIEPSSSSDIMFDDPTSILQTSSFISPIASPSEDFTPIPSPTDEFSSTPSFLLSSSDEITSSSEFESSLILLFSSSSEIISELLPTSSIEEEPFTTVPSIGESFTAVTSIYISSTSTTNKFPSSSFGDLSSSVVTESFSMDISSIVPSPPSTQTPTPSSTHGPPFASITSELFSSTSEIPFESSSEFITESFFTPFVSESTSFQSPSIDMTRSLPPSESTSTIVSSPVTSSKITSGSEFSTFLPPSTEESMSLSASISPSSTLLSVIVSSFIEESSTSITLDVTSTITEPSFDSSFLFSTSLTKVTSLVEISPSSTKIFSPTITSSSEAPSPSPTNNRPLLLNPIGALLVQEGTVFSHSIPDDTFYDIEDGYNLTLRLQSEVNWIGIMNQNAIIGLPLSTEIIGHYITRYNIEIRAYDRNGRFASEIITVSVNPRHGLLLENYIQVSVDENFTTFNENVRAKVDLITKLGMSDPNDIYVYSLTSGSVVISYTNISIRSDDCKEFNNFVNSIYHSRNYTDAFKTQINPYIPIGSLKVFGTCNRSVGTYETIQPTIGIIDDPISEQLIFLAVVLPLVVLACILLVLCLVVFITYRWRRMERNYILNEEQKILLNRKPIVFLDESESLSRSRRPTILAERLRGSGYHSLMNTESEGLDDTFTTIPEHDTVSLTDEALQFPFVEISGPSHPNALPPYRHPPQLR</sequence>
<dbReference type="InterPro" id="IPR008465">
    <property type="entry name" value="DAG1_C"/>
</dbReference>
<evidence type="ECO:0000256" key="4">
    <source>
        <dbReference type="ARBA" id="ARBA00022553"/>
    </source>
</evidence>
<accession>A0A1X7UH88</accession>
<feature type="transmembrane region" description="Helical" evidence="15">
    <location>
        <begin position="1427"/>
        <end position="1454"/>
    </location>
</feature>
<keyword evidence="4" id="KW-0597">Phosphoprotein</keyword>
<dbReference type="GO" id="GO:0002009">
    <property type="term" value="P:morphogenesis of an epithelium"/>
    <property type="evidence" value="ECO:0007669"/>
    <property type="project" value="TreeGrafter"/>
</dbReference>
<dbReference type="Proteomes" id="UP000007879">
    <property type="component" value="Unassembled WGS sequence"/>
</dbReference>
<keyword evidence="5" id="KW-0770">Synapse</keyword>
<dbReference type="CDD" id="cd11303">
    <property type="entry name" value="Dystroglycan_repeat"/>
    <property type="match status" value="1"/>
</dbReference>
<feature type="compositionally biased region" description="Low complexity" evidence="14">
    <location>
        <begin position="1015"/>
        <end position="1026"/>
    </location>
</feature>
<dbReference type="PANTHER" id="PTHR21559">
    <property type="entry name" value="DYSTROGLYCAN-RELATED"/>
    <property type="match status" value="1"/>
</dbReference>
<dbReference type="Gene3D" id="2.60.40.10">
    <property type="entry name" value="Immunoglobulins"/>
    <property type="match status" value="2"/>
</dbReference>
<keyword evidence="15" id="KW-0812">Transmembrane</keyword>
<evidence type="ECO:0000256" key="7">
    <source>
        <dbReference type="ARBA" id="ARBA00023257"/>
    </source>
</evidence>
<name>A0A1X7UH88_AMPQE</name>
<evidence type="ECO:0000256" key="2">
    <source>
        <dbReference type="ARBA" id="ARBA00004239"/>
    </source>
</evidence>
<evidence type="ECO:0000256" key="15">
    <source>
        <dbReference type="SAM" id="Phobius"/>
    </source>
</evidence>
<evidence type="ECO:0000313" key="18">
    <source>
        <dbReference type="Proteomes" id="UP000007879"/>
    </source>
</evidence>
<dbReference type="eggNOG" id="KOG3781">
    <property type="taxonomic scope" value="Eukaryota"/>
</dbReference>
<keyword evidence="6" id="KW-0539">Nucleus</keyword>
<dbReference type="InterPro" id="IPR015919">
    <property type="entry name" value="Cadherin-like_sf"/>
</dbReference>
<reference evidence="17" key="2">
    <citation type="submission" date="2017-05" db="UniProtKB">
        <authorList>
            <consortium name="EnsemblMetazoa"/>
        </authorList>
    </citation>
    <scope>IDENTIFICATION</scope>
</reference>
<evidence type="ECO:0000256" key="8">
    <source>
        <dbReference type="ARBA" id="ARBA00023567"/>
    </source>
</evidence>
<dbReference type="GO" id="GO:0005654">
    <property type="term" value="C:nucleoplasm"/>
    <property type="evidence" value="ECO:0007669"/>
    <property type="project" value="UniProtKB-SubCell"/>
</dbReference>
<dbReference type="Pfam" id="PF05454">
    <property type="entry name" value="DAG1"/>
    <property type="match status" value="1"/>
</dbReference>
<keyword evidence="18" id="KW-1185">Reference proteome</keyword>
<dbReference type="SMART" id="SM00736">
    <property type="entry name" value="CADG"/>
    <property type="match status" value="2"/>
</dbReference>
<comment type="function">
    <text evidence="9">Transmembrane protein that plays important roles in connecting the extracellular matrix to the cytoskeleton. Acts as a cell adhesion receptor in both muscle and non-muscle tissues. Receptor for both DMD and UTRN and, through these interactions, scaffolds axin to the cytoskeleton. Also functions in cell adhesion-mediated signaling and implicated in cell polarity.</text>
</comment>
<evidence type="ECO:0000256" key="12">
    <source>
        <dbReference type="ARBA" id="ARBA00031034"/>
    </source>
</evidence>
<organism evidence="17">
    <name type="scientific">Amphimedon queenslandica</name>
    <name type="common">Sponge</name>
    <dbReference type="NCBI Taxonomy" id="400682"/>
    <lineage>
        <taxon>Eukaryota</taxon>
        <taxon>Metazoa</taxon>
        <taxon>Porifera</taxon>
        <taxon>Demospongiae</taxon>
        <taxon>Heteroscleromorpha</taxon>
        <taxon>Haplosclerida</taxon>
        <taxon>Niphatidae</taxon>
        <taxon>Amphimedon</taxon>
    </lineage>
</organism>
<evidence type="ECO:0000256" key="14">
    <source>
        <dbReference type="SAM" id="MobiDB-lite"/>
    </source>
</evidence>
<feature type="region of interest" description="Disordered" evidence="14">
    <location>
        <begin position="1008"/>
        <end position="1029"/>
    </location>
</feature>
<dbReference type="GO" id="GO:0005509">
    <property type="term" value="F:calcium ion binding"/>
    <property type="evidence" value="ECO:0007669"/>
    <property type="project" value="InterPro"/>
</dbReference>
<dbReference type="InParanoid" id="A0A1X7UH88"/>
<dbReference type="PANTHER" id="PTHR21559:SF21">
    <property type="entry name" value="DYSTROGLYCAN 1"/>
    <property type="match status" value="1"/>
</dbReference>
<feature type="domain" description="Dystroglycan-type cadherin-like" evidence="16">
    <location>
        <begin position="112"/>
        <end position="210"/>
    </location>
</feature>
<feature type="region of interest" description="Disordered" evidence="14">
    <location>
        <begin position="31"/>
        <end position="63"/>
    </location>
</feature>
<feature type="compositionally biased region" description="Polar residues" evidence="14">
    <location>
        <begin position="31"/>
        <end position="56"/>
    </location>
</feature>
<evidence type="ECO:0000256" key="13">
    <source>
        <dbReference type="ARBA" id="ARBA00034100"/>
    </source>
</evidence>
<dbReference type="InterPro" id="IPR006644">
    <property type="entry name" value="Cadg"/>
</dbReference>
<gene>
    <name evidence="17" type="primary">105313347</name>
</gene>
<evidence type="ECO:0000259" key="16">
    <source>
        <dbReference type="SMART" id="SM00736"/>
    </source>
</evidence>